<dbReference type="EMBL" id="CAJPWZ010003297">
    <property type="protein sequence ID" value="CAG2256248.1"/>
    <property type="molecule type" value="Genomic_DNA"/>
</dbReference>
<reference evidence="2" key="1">
    <citation type="submission" date="2021-03" db="EMBL/GenBank/DDBJ databases">
        <authorList>
            <person name="Bekaert M."/>
        </authorList>
    </citation>
    <scope>NUCLEOTIDE SEQUENCE</scope>
</reference>
<proteinExistence type="predicted"/>
<comment type="caution">
    <text evidence="2">The sequence shown here is derived from an EMBL/GenBank/DDBJ whole genome shotgun (WGS) entry which is preliminary data.</text>
</comment>
<evidence type="ECO:0000313" key="3">
    <source>
        <dbReference type="Proteomes" id="UP000683360"/>
    </source>
</evidence>
<accession>A0A8S3VMJ2</accession>
<evidence type="ECO:0008006" key="4">
    <source>
        <dbReference type="Google" id="ProtNLM"/>
    </source>
</evidence>
<gene>
    <name evidence="2" type="ORF">MEDL_67546</name>
</gene>
<name>A0A8S3VMJ2_MYTED</name>
<evidence type="ECO:0000313" key="2">
    <source>
        <dbReference type="EMBL" id="CAG2256248.1"/>
    </source>
</evidence>
<keyword evidence="1" id="KW-0732">Signal</keyword>
<keyword evidence="3" id="KW-1185">Reference proteome</keyword>
<feature type="chain" id="PRO_5035842828" description="Apple domain-containing protein" evidence="1">
    <location>
        <begin position="24"/>
        <end position="153"/>
    </location>
</feature>
<protein>
    <recommendedName>
        <fullName evidence="4">Apple domain-containing protein</fullName>
    </recommendedName>
</protein>
<dbReference type="Proteomes" id="UP000683360">
    <property type="component" value="Unassembled WGS sequence"/>
</dbReference>
<feature type="signal peptide" evidence="1">
    <location>
        <begin position="1"/>
        <end position="23"/>
    </location>
</feature>
<dbReference type="AlphaFoldDB" id="A0A8S3VMJ2"/>
<sequence length="153" mass="17384">MGFEAGSLQIIFLASIILGEAISSQIEYIRMPGFEGYRPTDPNPIVVLHYTPEDGILSCCLACLQNENCHSYFWNTRDFTCEMYATRFDSNHTMSLEQKYGEQYYVKGKTVKHDSQTEAGYEDILLVQCYSNDTVQFLLSETEERSSTGLVSV</sequence>
<organism evidence="2 3">
    <name type="scientific">Mytilus edulis</name>
    <name type="common">Blue mussel</name>
    <dbReference type="NCBI Taxonomy" id="6550"/>
    <lineage>
        <taxon>Eukaryota</taxon>
        <taxon>Metazoa</taxon>
        <taxon>Spiralia</taxon>
        <taxon>Lophotrochozoa</taxon>
        <taxon>Mollusca</taxon>
        <taxon>Bivalvia</taxon>
        <taxon>Autobranchia</taxon>
        <taxon>Pteriomorphia</taxon>
        <taxon>Mytilida</taxon>
        <taxon>Mytiloidea</taxon>
        <taxon>Mytilidae</taxon>
        <taxon>Mytilinae</taxon>
        <taxon>Mytilus</taxon>
    </lineage>
</organism>
<evidence type="ECO:0000256" key="1">
    <source>
        <dbReference type="SAM" id="SignalP"/>
    </source>
</evidence>